<dbReference type="AlphaFoldDB" id="A0A0F9B2Z2"/>
<dbReference type="EMBL" id="LAZR01039823">
    <property type="protein sequence ID" value="KKL16035.1"/>
    <property type="molecule type" value="Genomic_DNA"/>
</dbReference>
<organism evidence="1">
    <name type="scientific">marine sediment metagenome</name>
    <dbReference type="NCBI Taxonomy" id="412755"/>
    <lineage>
        <taxon>unclassified sequences</taxon>
        <taxon>metagenomes</taxon>
        <taxon>ecological metagenomes</taxon>
    </lineage>
</organism>
<gene>
    <name evidence="1" type="ORF">LCGC14_2499610</name>
</gene>
<proteinExistence type="predicted"/>
<reference evidence="1" key="1">
    <citation type="journal article" date="2015" name="Nature">
        <title>Complex archaea that bridge the gap between prokaryotes and eukaryotes.</title>
        <authorList>
            <person name="Spang A."/>
            <person name="Saw J.H."/>
            <person name="Jorgensen S.L."/>
            <person name="Zaremba-Niedzwiedzka K."/>
            <person name="Martijn J."/>
            <person name="Lind A.E."/>
            <person name="van Eijk R."/>
            <person name="Schleper C."/>
            <person name="Guy L."/>
            <person name="Ettema T.J."/>
        </authorList>
    </citation>
    <scope>NUCLEOTIDE SEQUENCE</scope>
</reference>
<evidence type="ECO:0000313" key="1">
    <source>
        <dbReference type="EMBL" id="KKL16035.1"/>
    </source>
</evidence>
<comment type="caution">
    <text evidence="1">The sequence shown here is derived from an EMBL/GenBank/DDBJ whole genome shotgun (WGS) entry which is preliminary data.</text>
</comment>
<protein>
    <submittedName>
        <fullName evidence="1">Uncharacterized protein</fullName>
    </submittedName>
</protein>
<sequence>MGEGEVMTMMTNTQIWRLLRALGRGRRRLGLEAQRRRLMKWICAQEDRRRLDAGGQA</sequence>
<accession>A0A0F9B2Z2</accession>
<name>A0A0F9B2Z2_9ZZZZ</name>